<feature type="compositionally biased region" description="Basic and acidic residues" evidence="1">
    <location>
        <begin position="402"/>
        <end position="413"/>
    </location>
</feature>
<reference evidence="2 3" key="1">
    <citation type="submission" date="2014-11" db="EMBL/GenBank/DDBJ databases">
        <title>Genetic blueprint of the zoonotic pathogen Toxocara canis.</title>
        <authorList>
            <person name="Zhu X.-Q."/>
            <person name="Korhonen P.K."/>
            <person name="Cai H."/>
            <person name="Young N.D."/>
            <person name="Nejsum P."/>
            <person name="von Samson-Himmelstjerna G."/>
            <person name="Boag P.R."/>
            <person name="Tan P."/>
            <person name="Li Q."/>
            <person name="Min J."/>
            <person name="Yang Y."/>
            <person name="Wang X."/>
            <person name="Fang X."/>
            <person name="Hall R.S."/>
            <person name="Hofmann A."/>
            <person name="Sternberg P.W."/>
            <person name="Jex A.R."/>
            <person name="Gasser R.B."/>
        </authorList>
    </citation>
    <scope>NUCLEOTIDE SEQUENCE [LARGE SCALE GENOMIC DNA]</scope>
    <source>
        <strain evidence="2">PN_DK_2014</strain>
    </source>
</reference>
<organism evidence="2 3">
    <name type="scientific">Toxocara canis</name>
    <name type="common">Canine roundworm</name>
    <dbReference type="NCBI Taxonomy" id="6265"/>
    <lineage>
        <taxon>Eukaryota</taxon>
        <taxon>Metazoa</taxon>
        <taxon>Ecdysozoa</taxon>
        <taxon>Nematoda</taxon>
        <taxon>Chromadorea</taxon>
        <taxon>Rhabditida</taxon>
        <taxon>Spirurina</taxon>
        <taxon>Ascaridomorpha</taxon>
        <taxon>Ascaridoidea</taxon>
        <taxon>Toxocaridae</taxon>
        <taxon>Toxocara</taxon>
    </lineage>
</organism>
<evidence type="ECO:0000313" key="3">
    <source>
        <dbReference type="Proteomes" id="UP000031036"/>
    </source>
</evidence>
<dbReference type="AlphaFoldDB" id="A0A0B2UV60"/>
<keyword evidence="3" id="KW-1185">Reference proteome</keyword>
<evidence type="ECO:0000256" key="1">
    <source>
        <dbReference type="SAM" id="MobiDB-lite"/>
    </source>
</evidence>
<feature type="compositionally biased region" description="Low complexity" evidence="1">
    <location>
        <begin position="293"/>
        <end position="317"/>
    </location>
</feature>
<feature type="compositionally biased region" description="Basic and acidic residues" evidence="1">
    <location>
        <begin position="464"/>
        <end position="479"/>
    </location>
</feature>
<feature type="region of interest" description="Disordered" evidence="1">
    <location>
        <begin position="284"/>
        <end position="331"/>
    </location>
</feature>
<protein>
    <submittedName>
        <fullName evidence="2">Uncharacterized protein</fullName>
    </submittedName>
</protein>
<comment type="caution">
    <text evidence="2">The sequence shown here is derived from an EMBL/GenBank/DDBJ whole genome shotgun (WGS) entry which is preliminary data.</text>
</comment>
<proteinExistence type="predicted"/>
<feature type="region of interest" description="Disordered" evidence="1">
    <location>
        <begin position="395"/>
        <end position="483"/>
    </location>
</feature>
<dbReference type="EMBL" id="JPKZ01003225">
    <property type="protein sequence ID" value="KHN72705.1"/>
    <property type="molecule type" value="Genomic_DNA"/>
</dbReference>
<accession>A0A0B2UV60</accession>
<name>A0A0B2UV60_TOXCA</name>
<evidence type="ECO:0000313" key="2">
    <source>
        <dbReference type="EMBL" id="KHN72705.1"/>
    </source>
</evidence>
<gene>
    <name evidence="2" type="ORF">Tcan_07234</name>
</gene>
<feature type="compositionally biased region" description="Basic and acidic residues" evidence="1">
    <location>
        <begin position="441"/>
        <end position="457"/>
    </location>
</feature>
<dbReference type="Proteomes" id="UP000031036">
    <property type="component" value="Unassembled WGS sequence"/>
</dbReference>
<sequence length="615" mass="69796">MAKSKHFKQARLLVRKHSRRLNDETNVVRSDLISSMTTHNCTTTSASVSPNGFIKAKRNIQLPIQNDKEYLSSAEIVFNSKLKDDIRNNDQQNSSNDVSKRINDNHDMICDHASEQPLSCVETIGVRELTVGELLLGRQQQLNVLRRLKQRMQIEKRNSEHTLIGESSCGDWTRKKYQRTMTSLSDDADRPITALTLGELYRKSWAQRPAVKRFDANDFIRMHTAEIAKSNAALRRKRRITINKEKDLKSTCAESNSTGAAECSLYKLFSMNFSYSTTDPCKVDTPDSDVQRSTDTTCPSSQPQSQSSSTNFTSEASVHNVAQRKSSSVADEIPVSQLLSTPLAPNVFLETMSWMQRQSELADQESFEEYLSATISHLSSGTAFDPNSEKPIFEQSLKKGKLRSERSQRDYSSHRQRRFSASTQSSDKAQKTKQRTQLSQLKEKKDGKYLTSERKISENFNKGAKRELNADADGTKKPNEANSVKAKKDNLRFVAATDSRIEVKEVLPEARSEVSYLEEKANDIERTDAVRYDQNIDEPVGRHVAAKRRRRCNGLIKMEASLDLDDPFQLHCQNSELNQTQKFARSDLTSFCFPSESPRSVLHRGPSRSMLKVKR</sequence>